<feature type="region of interest" description="Disordered" evidence="2">
    <location>
        <begin position="518"/>
        <end position="612"/>
    </location>
</feature>
<dbReference type="Gene3D" id="2.60.40.1670">
    <property type="entry name" value="beta-sandwich domain of Sec23/24"/>
    <property type="match status" value="1"/>
</dbReference>
<dbReference type="InterPro" id="IPR050550">
    <property type="entry name" value="SEC23_SEC24_subfamily"/>
</dbReference>
<dbReference type="GO" id="GO:0030127">
    <property type="term" value="C:COPII vesicle coat"/>
    <property type="evidence" value="ECO:0007669"/>
    <property type="project" value="InterPro"/>
</dbReference>
<evidence type="ECO:0000259" key="3">
    <source>
        <dbReference type="Pfam" id="PF04810"/>
    </source>
</evidence>
<evidence type="ECO:0000313" key="5">
    <source>
        <dbReference type="EMBL" id="KAG8461914.1"/>
    </source>
</evidence>
<dbReference type="Pfam" id="PF04810">
    <property type="entry name" value="zf-Sec23_Sec24"/>
    <property type="match status" value="1"/>
</dbReference>
<dbReference type="InterPro" id="IPR006895">
    <property type="entry name" value="Znf_Sec23_Sec24"/>
</dbReference>
<dbReference type="OMA" id="GTAHNIN"/>
<feature type="region of interest" description="Disordered" evidence="2">
    <location>
        <begin position="824"/>
        <end position="892"/>
    </location>
</feature>
<dbReference type="EMBL" id="JAGTXO010000023">
    <property type="protein sequence ID" value="KAG8461914.1"/>
    <property type="molecule type" value="Genomic_DNA"/>
</dbReference>
<dbReference type="PANTHER" id="PTHR13803">
    <property type="entry name" value="SEC24-RELATED PROTEIN"/>
    <property type="match status" value="1"/>
</dbReference>
<comment type="caution">
    <text evidence="5">The sequence shown here is derived from an EMBL/GenBank/DDBJ whole genome shotgun (WGS) entry which is preliminary data.</text>
</comment>
<evidence type="ECO:0000256" key="2">
    <source>
        <dbReference type="SAM" id="MobiDB-lite"/>
    </source>
</evidence>
<comment type="similarity">
    <text evidence="1">Belongs to the SEC23/SEC24 family. SEC24 subfamily.</text>
</comment>
<dbReference type="AlphaFoldDB" id="A0A8J5XK30"/>
<accession>A0A8J5XK30</accession>
<dbReference type="GO" id="GO:0090110">
    <property type="term" value="P:COPII-coated vesicle cargo loading"/>
    <property type="evidence" value="ECO:0007669"/>
    <property type="project" value="TreeGrafter"/>
</dbReference>
<feature type="compositionally biased region" description="Basic and acidic residues" evidence="2">
    <location>
        <begin position="314"/>
        <end position="333"/>
    </location>
</feature>
<protein>
    <recommendedName>
        <fullName evidence="7">Protein transport protein SEC23</fullName>
    </recommendedName>
</protein>
<feature type="domain" description="Zinc finger Sec23/Sec24-type" evidence="3">
    <location>
        <begin position="52"/>
        <end position="86"/>
    </location>
</feature>
<dbReference type="GO" id="GO:0070971">
    <property type="term" value="C:endoplasmic reticulum exit site"/>
    <property type="evidence" value="ECO:0007669"/>
    <property type="project" value="TreeGrafter"/>
</dbReference>
<reference evidence="5" key="1">
    <citation type="submission" date="2021-05" db="EMBL/GenBank/DDBJ databases">
        <title>The genome of the haptophyte Pavlova lutheri (Diacronema luteri, Pavlovales) - a model for lipid biosynthesis in eukaryotic algae.</title>
        <authorList>
            <person name="Hulatt C.J."/>
            <person name="Posewitz M.C."/>
        </authorList>
    </citation>
    <scope>NUCLEOTIDE SEQUENCE</scope>
    <source>
        <strain evidence="5">NIVA-4/92</strain>
    </source>
</reference>
<feature type="compositionally biased region" description="Basic residues" evidence="2">
    <location>
        <begin position="560"/>
        <end position="576"/>
    </location>
</feature>
<dbReference type="Gene3D" id="1.20.120.730">
    <property type="entry name" value="Sec23/Sec24 helical domain"/>
    <property type="match status" value="1"/>
</dbReference>
<dbReference type="GO" id="GO:0008270">
    <property type="term" value="F:zinc ion binding"/>
    <property type="evidence" value="ECO:0007669"/>
    <property type="project" value="InterPro"/>
</dbReference>
<dbReference type="InterPro" id="IPR036174">
    <property type="entry name" value="Znf_Sec23_Sec24_sf"/>
</dbReference>
<dbReference type="SUPFAM" id="SSF82919">
    <property type="entry name" value="Zn-finger domain of Sec23/24"/>
    <property type="match status" value="1"/>
</dbReference>
<gene>
    <name evidence="5" type="ORF">KFE25_013933</name>
</gene>
<sequence length="1055" mass="109842">MAIRPTVASFPQNAALKEDCGLPWGVSVTPFAQAEAGAFDASRLAPANVVARCSSCYAYINSYCHFMRKAWICALCATTNELPHRYGASVCRRELPELSSSAYQIELEPEDAPTPPAHAAARAAARARAANGSAAAGALSTADVRERPICIALVDTSGSSDFVEMVRIALAAALRGLAPCTLFGLVSASSSLGVFLLRSPKPHVKRLAIAPAGGTAVPLQVAAPLVRALAPLDGACTHRLSCAIDSLRADSEAAGGGGEALPARCGIGFALTAVIDWLADNAPLASARVLIFVASCPSYGMGAYDGEQRLQARRREARQARAREADEAGARGGEDEEEGGDTAREQQRVTDYYDLLGRDAAQLGVQCDLFVAPHAPVGVATLEPLAAATGGCLHLYTSKGGGGACGGARGGGGGGGAPDDGASWADGCTLPADVFRRCAAPRAGRCSLRLRTSQEFAVCRAYGSLTADATYPGLYHMGGCDPLTTVAFDFAFSGPAGFADTDVLPTVQLAFSYSTVNTDPHSDGCADGDESESEGEDESDGESDGDGDDGDERAGGAERRARRRAERAAARARARRAAAWAEGASSDGGGSSSSRGEEEADGDSLARARGDLRHASARAARRARREGEFGGLRVVRRLLVVTVRYHVAKSPKALFDSVAPAVVLGVLTHKLFDAVRCEGWAEGRLLVQDWLVRLLARYRSLYPGVRTSSGRPDDLAPDPALLCPALRPLFRLIFALVTGPLLATGTPLCAHTLTPDERAACRYLYEQLPPRALEVAVYPALIAYSADGSEVVQLDLRLSRHALDKAQGSIFLLDGYTSLVIYRRGQTPPPKAPPTLYSMPSPTGARDAPPPTIGAIRSPNVPPPARETSTPLAPPPAPPPPSPPPAGGAAGDVEHLAAPLAGGTPLRPATMARAAATAASDAVHAPHRADAGASRPFAADAVRVDAHVDGTDAAPAPAPPWPPSESSAIRVEVERRKSDRLLTPTEVICEADDEAARAHFFPALIEDDASSGAAAGPWARGRPGATGGGRAQYGYDQFVDFILAEVRKELGSEAS</sequence>
<feature type="domain" description="Sec23/Sec24 trunk" evidence="4">
    <location>
        <begin position="150"/>
        <end position="398"/>
    </location>
</feature>
<dbReference type="GO" id="GO:0006886">
    <property type="term" value="P:intracellular protein transport"/>
    <property type="evidence" value="ECO:0007669"/>
    <property type="project" value="InterPro"/>
</dbReference>
<dbReference type="InterPro" id="IPR006896">
    <property type="entry name" value="Sec23/24_trunk_dom"/>
</dbReference>
<evidence type="ECO:0000313" key="6">
    <source>
        <dbReference type="Proteomes" id="UP000751190"/>
    </source>
</evidence>
<dbReference type="PANTHER" id="PTHR13803:SF17">
    <property type="entry name" value="PROTEIN TRANSPORT PROTEIN SEC24"/>
    <property type="match status" value="1"/>
</dbReference>
<feature type="compositionally biased region" description="Acidic residues" evidence="2">
    <location>
        <begin position="526"/>
        <end position="551"/>
    </location>
</feature>
<keyword evidence="6" id="KW-1185">Reference proteome</keyword>
<dbReference type="SUPFAM" id="SSF81995">
    <property type="entry name" value="beta-sandwich domain of Sec23/24"/>
    <property type="match status" value="1"/>
</dbReference>
<dbReference type="Proteomes" id="UP000751190">
    <property type="component" value="Unassembled WGS sequence"/>
</dbReference>
<dbReference type="OrthoDB" id="49016at2759"/>
<dbReference type="Gene3D" id="2.30.30.380">
    <property type="entry name" value="Zn-finger domain of Sec23/24"/>
    <property type="match status" value="1"/>
</dbReference>
<proteinExistence type="inferred from homology"/>
<evidence type="ECO:0008006" key="7">
    <source>
        <dbReference type="Google" id="ProtNLM"/>
    </source>
</evidence>
<dbReference type="SUPFAM" id="SSF53300">
    <property type="entry name" value="vWA-like"/>
    <property type="match status" value="1"/>
</dbReference>
<dbReference type="Gene3D" id="3.40.50.410">
    <property type="entry name" value="von Willebrand factor, type A domain"/>
    <property type="match status" value="1"/>
</dbReference>
<organism evidence="5 6">
    <name type="scientific">Diacronema lutheri</name>
    <name type="common">Unicellular marine alga</name>
    <name type="synonym">Monochrysis lutheri</name>
    <dbReference type="NCBI Taxonomy" id="2081491"/>
    <lineage>
        <taxon>Eukaryota</taxon>
        <taxon>Haptista</taxon>
        <taxon>Haptophyta</taxon>
        <taxon>Pavlovophyceae</taxon>
        <taxon>Pavlovales</taxon>
        <taxon>Pavlovaceae</taxon>
        <taxon>Diacronema</taxon>
    </lineage>
</organism>
<evidence type="ECO:0000256" key="1">
    <source>
        <dbReference type="ARBA" id="ARBA00008334"/>
    </source>
</evidence>
<feature type="compositionally biased region" description="Pro residues" evidence="2">
    <location>
        <begin position="872"/>
        <end position="886"/>
    </location>
</feature>
<name>A0A8J5XK30_DIALT</name>
<dbReference type="GO" id="GO:0000149">
    <property type="term" value="F:SNARE binding"/>
    <property type="evidence" value="ECO:0007669"/>
    <property type="project" value="TreeGrafter"/>
</dbReference>
<dbReference type="InterPro" id="IPR036465">
    <property type="entry name" value="vWFA_dom_sf"/>
</dbReference>
<evidence type="ECO:0000259" key="4">
    <source>
        <dbReference type="Pfam" id="PF04811"/>
    </source>
</evidence>
<dbReference type="Pfam" id="PF04811">
    <property type="entry name" value="Sec23_trunk"/>
    <property type="match status" value="1"/>
</dbReference>
<feature type="region of interest" description="Disordered" evidence="2">
    <location>
        <begin position="314"/>
        <end position="346"/>
    </location>
</feature>